<dbReference type="AlphaFoldDB" id="A0A9P5ZDT2"/>
<accession>A0A9P5ZDT2</accession>
<reference evidence="1" key="1">
    <citation type="submission" date="2020-11" db="EMBL/GenBank/DDBJ databases">
        <authorList>
            <consortium name="DOE Joint Genome Institute"/>
            <person name="Ahrendt S."/>
            <person name="Riley R."/>
            <person name="Andreopoulos W."/>
            <person name="Labutti K."/>
            <person name="Pangilinan J."/>
            <person name="Ruiz-Duenas F.J."/>
            <person name="Barrasa J.M."/>
            <person name="Sanchez-Garcia M."/>
            <person name="Camarero S."/>
            <person name="Miyauchi S."/>
            <person name="Serrano A."/>
            <person name="Linde D."/>
            <person name="Babiker R."/>
            <person name="Drula E."/>
            <person name="Ayuso-Fernandez I."/>
            <person name="Pacheco R."/>
            <person name="Padilla G."/>
            <person name="Ferreira P."/>
            <person name="Barriuso J."/>
            <person name="Kellner H."/>
            <person name="Castanera R."/>
            <person name="Alfaro M."/>
            <person name="Ramirez L."/>
            <person name="Pisabarro A.G."/>
            <person name="Kuo A."/>
            <person name="Tritt A."/>
            <person name="Lipzen A."/>
            <person name="He G."/>
            <person name="Yan M."/>
            <person name="Ng V."/>
            <person name="Cullen D."/>
            <person name="Martin F."/>
            <person name="Rosso M.-N."/>
            <person name="Henrissat B."/>
            <person name="Hibbett D."/>
            <person name="Martinez A.T."/>
            <person name="Grigoriev I.V."/>
        </authorList>
    </citation>
    <scope>NUCLEOTIDE SEQUENCE</scope>
    <source>
        <strain evidence="1">CIRM-BRFM 674</strain>
    </source>
</reference>
<name>A0A9P5ZDT2_9AGAR</name>
<keyword evidence="2" id="KW-1185">Reference proteome</keyword>
<gene>
    <name evidence="1" type="ORF">BDN70DRAFT_872387</name>
</gene>
<dbReference type="OrthoDB" id="2745898at2759"/>
<evidence type="ECO:0008006" key="3">
    <source>
        <dbReference type="Google" id="ProtNLM"/>
    </source>
</evidence>
<dbReference type="EMBL" id="MU155142">
    <property type="protein sequence ID" value="KAF9484604.1"/>
    <property type="molecule type" value="Genomic_DNA"/>
</dbReference>
<sequence length="287" mass="32409">MLGAFPQEIYDDIIRHLKNDRTALRATSLTCNTLLPVSQKRLFSRIALYPTLTAGCPTASHFRWILINSPHIGSYVKELELHLCPDKTTWTGWSPSLDFCLRHLPHLRMLALKVDQIPPCSSGFIMRPPEDPKGVEKIMQALTHAVQLPSLVFLDTYCLDFSSLLSRCRNTTIRELTLSRPIMTIVPVASDGNESTNSGKDDIVYLDALRLETVESDNTEARLIRNSLSRQGISLERLTRFSRIAWSYNGGVFMKELWDILEGCSETLETLEIQIVLATNGKHPSRV</sequence>
<dbReference type="Proteomes" id="UP000807469">
    <property type="component" value="Unassembled WGS sequence"/>
</dbReference>
<proteinExistence type="predicted"/>
<organism evidence="1 2">
    <name type="scientific">Pholiota conissans</name>
    <dbReference type="NCBI Taxonomy" id="109636"/>
    <lineage>
        <taxon>Eukaryota</taxon>
        <taxon>Fungi</taxon>
        <taxon>Dikarya</taxon>
        <taxon>Basidiomycota</taxon>
        <taxon>Agaricomycotina</taxon>
        <taxon>Agaricomycetes</taxon>
        <taxon>Agaricomycetidae</taxon>
        <taxon>Agaricales</taxon>
        <taxon>Agaricineae</taxon>
        <taxon>Strophariaceae</taxon>
        <taxon>Pholiota</taxon>
    </lineage>
</organism>
<comment type="caution">
    <text evidence="1">The sequence shown here is derived from an EMBL/GenBank/DDBJ whole genome shotgun (WGS) entry which is preliminary data.</text>
</comment>
<evidence type="ECO:0000313" key="1">
    <source>
        <dbReference type="EMBL" id="KAF9484604.1"/>
    </source>
</evidence>
<evidence type="ECO:0000313" key="2">
    <source>
        <dbReference type="Proteomes" id="UP000807469"/>
    </source>
</evidence>
<protein>
    <recommendedName>
        <fullName evidence="3">F-box domain-containing protein</fullName>
    </recommendedName>
</protein>